<dbReference type="InterPro" id="IPR050090">
    <property type="entry name" value="Tyrosine_recombinase_XerCD"/>
</dbReference>
<feature type="active site" evidence="10">
    <location>
        <position position="273"/>
    </location>
</feature>
<dbReference type="CDD" id="cd00798">
    <property type="entry name" value="INT_XerDC_C"/>
    <property type="match status" value="1"/>
</dbReference>
<evidence type="ECO:0000256" key="7">
    <source>
        <dbReference type="ARBA" id="ARBA00023125"/>
    </source>
</evidence>
<evidence type="ECO:0000256" key="6">
    <source>
        <dbReference type="ARBA" id="ARBA00022908"/>
    </source>
</evidence>
<dbReference type="PANTHER" id="PTHR30349:SF77">
    <property type="entry name" value="TYROSINE RECOMBINASE XERC"/>
    <property type="match status" value="1"/>
</dbReference>
<dbReference type="InterPro" id="IPR011010">
    <property type="entry name" value="DNA_brk_join_enz"/>
</dbReference>
<dbReference type="Pfam" id="PF02899">
    <property type="entry name" value="Phage_int_SAM_1"/>
    <property type="match status" value="1"/>
</dbReference>
<dbReference type="EMBL" id="JBIACJ010000001">
    <property type="protein sequence ID" value="MFE8695194.1"/>
    <property type="molecule type" value="Genomic_DNA"/>
</dbReference>
<keyword evidence="3 10" id="KW-0963">Cytoplasm</keyword>
<dbReference type="PROSITE" id="PS51898">
    <property type="entry name" value="TYR_RECOMBINASE"/>
    <property type="match status" value="1"/>
</dbReference>
<dbReference type="InterPro" id="IPR023009">
    <property type="entry name" value="Tyrosine_recombinase_XerC/XerD"/>
</dbReference>
<dbReference type="InterPro" id="IPR004107">
    <property type="entry name" value="Integrase_SAM-like_N"/>
</dbReference>
<dbReference type="PROSITE" id="PS51900">
    <property type="entry name" value="CB"/>
    <property type="match status" value="1"/>
</dbReference>
<feature type="active site" evidence="10">
    <location>
        <position position="174"/>
    </location>
</feature>
<keyword evidence="5 10" id="KW-0159">Chromosome partition</keyword>
<dbReference type="SUPFAM" id="SSF56349">
    <property type="entry name" value="DNA breaking-rejoining enzymes"/>
    <property type="match status" value="1"/>
</dbReference>
<evidence type="ECO:0000313" key="15">
    <source>
        <dbReference type="Proteomes" id="UP001601058"/>
    </source>
</evidence>
<name>A0ABW6JTL0_9BACI</name>
<dbReference type="PANTHER" id="PTHR30349">
    <property type="entry name" value="PHAGE INTEGRASE-RELATED"/>
    <property type="match status" value="1"/>
</dbReference>
<comment type="caution">
    <text evidence="14">The sequence shown here is derived from an EMBL/GenBank/DDBJ whole genome shotgun (WGS) entry which is preliminary data.</text>
</comment>
<keyword evidence="4 10" id="KW-0132">Cell division</keyword>
<reference evidence="14 15" key="1">
    <citation type="submission" date="2024-08" db="EMBL/GenBank/DDBJ databases">
        <title>Two novel Cytobacillus novel species.</title>
        <authorList>
            <person name="Liu G."/>
        </authorList>
    </citation>
    <scope>NUCLEOTIDE SEQUENCE [LARGE SCALE GENOMIC DNA]</scope>
    <source>
        <strain evidence="14 15">FJAT-53684</strain>
    </source>
</reference>
<dbReference type="InterPro" id="IPR044068">
    <property type="entry name" value="CB"/>
</dbReference>
<dbReference type="Pfam" id="PF00589">
    <property type="entry name" value="Phage_integrase"/>
    <property type="match status" value="1"/>
</dbReference>
<comment type="subcellular location">
    <subcellularLocation>
        <location evidence="1 10">Cytoplasm</location>
    </subcellularLocation>
</comment>
<comment type="similarity">
    <text evidence="2 10">Belongs to the 'phage' integrase family. XerC subfamily.</text>
</comment>
<proteinExistence type="inferred from homology"/>
<dbReference type="InterPro" id="IPR002104">
    <property type="entry name" value="Integrase_catalytic"/>
</dbReference>
<comment type="subunit">
    <text evidence="10">Forms a cyclic heterotetrameric complex composed of two molecules of XerC and two molecules of XerD.</text>
</comment>
<keyword evidence="8 10" id="KW-0233">DNA recombination</keyword>
<comment type="function">
    <text evidence="10">Site-specific tyrosine recombinase, which acts by catalyzing the cutting and rejoining of the recombining DNA molecules. The XerC-XerD complex is essential to convert dimers of the bacterial chromosome into monomers to permit their segregation at cell division. It also contributes to the segregational stability of plasmids.</text>
</comment>
<evidence type="ECO:0000256" key="2">
    <source>
        <dbReference type="ARBA" id="ARBA00006657"/>
    </source>
</evidence>
<evidence type="ECO:0000259" key="13">
    <source>
        <dbReference type="PROSITE" id="PS51900"/>
    </source>
</evidence>
<evidence type="ECO:0000256" key="1">
    <source>
        <dbReference type="ARBA" id="ARBA00004496"/>
    </source>
</evidence>
<evidence type="ECO:0000256" key="4">
    <source>
        <dbReference type="ARBA" id="ARBA00022618"/>
    </source>
</evidence>
<evidence type="ECO:0000259" key="12">
    <source>
        <dbReference type="PROSITE" id="PS51898"/>
    </source>
</evidence>
<evidence type="ECO:0000313" key="14">
    <source>
        <dbReference type="EMBL" id="MFE8695194.1"/>
    </source>
</evidence>
<organism evidence="14 15">
    <name type="scientific">Cytobacillus mangrovibacter</name>
    <dbReference type="NCBI Taxonomy" id="3299024"/>
    <lineage>
        <taxon>Bacteria</taxon>
        <taxon>Bacillati</taxon>
        <taxon>Bacillota</taxon>
        <taxon>Bacilli</taxon>
        <taxon>Bacillales</taxon>
        <taxon>Bacillaceae</taxon>
        <taxon>Cytobacillus</taxon>
    </lineage>
</organism>
<evidence type="ECO:0000256" key="3">
    <source>
        <dbReference type="ARBA" id="ARBA00022490"/>
    </source>
</evidence>
<keyword evidence="6 10" id="KW-0229">DNA integration</keyword>
<feature type="active site" description="O-(3'-phospho-DNA)-tyrosine intermediate" evidence="10">
    <location>
        <position position="282"/>
    </location>
</feature>
<dbReference type="NCBIfam" id="NF001399">
    <property type="entry name" value="PRK00283.1"/>
    <property type="match status" value="1"/>
</dbReference>
<evidence type="ECO:0000256" key="11">
    <source>
        <dbReference type="NCBIfam" id="TIGR02224"/>
    </source>
</evidence>
<keyword evidence="15" id="KW-1185">Reference proteome</keyword>
<sequence length="301" mass="35371">MDLNVNNSLTLFIEYLQIEKNYSQYTIEHYHHDIREFFMFMSEQTIETLNEVKYFDVRIYLTRLYNEKFARRTVARKISCLRSFFKFLVREGLVAENPFALASIPKAEKKLPEFFYEEEMQALFNACETETLLGQRNKALLELLYATGMRVSECSQIRMKDLDMYLSTVLVHGKGNKQRYIPFGSFAHDALEHYIHNSRKSLMSKRDSPNEYLFLNFRGGQLTARGIRLILNKMIEQSALTGKIHPHMLRHTFATHLLGNGADMRTVQELLGHAFLSSTQIYTHVTNEYLRKTYMTHHPRA</sequence>
<gene>
    <name evidence="10 14" type="primary">xerC</name>
    <name evidence="14" type="ORF">ACFYKT_02355</name>
</gene>
<protein>
    <recommendedName>
        <fullName evidence="10 11">Tyrosine recombinase XerC</fullName>
    </recommendedName>
</protein>
<keyword evidence="7 10" id="KW-0238">DNA-binding</keyword>
<accession>A0ABW6JTL0</accession>
<feature type="active site" evidence="10">
    <location>
        <position position="150"/>
    </location>
</feature>
<evidence type="ECO:0000256" key="8">
    <source>
        <dbReference type="ARBA" id="ARBA00023172"/>
    </source>
</evidence>
<feature type="active site" evidence="10">
    <location>
        <position position="247"/>
    </location>
</feature>
<dbReference type="NCBIfam" id="TIGR02224">
    <property type="entry name" value="recomb_XerC"/>
    <property type="match status" value="1"/>
</dbReference>
<dbReference type="RefSeq" id="WP_389214855.1">
    <property type="nucleotide sequence ID" value="NZ_JBIACJ010000001.1"/>
</dbReference>
<dbReference type="InterPro" id="IPR010998">
    <property type="entry name" value="Integrase_recombinase_N"/>
</dbReference>
<evidence type="ECO:0000256" key="5">
    <source>
        <dbReference type="ARBA" id="ARBA00022829"/>
    </source>
</evidence>
<dbReference type="HAMAP" id="MF_01808">
    <property type="entry name" value="Recomb_XerC_XerD"/>
    <property type="match status" value="1"/>
</dbReference>
<dbReference type="Gene3D" id="1.10.150.130">
    <property type="match status" value="1"/>
</dbReference>
<evidence type="ECO:0000256" key="10">
    <source>
        <dbReference type="HAMAP-Rule" id="MF_01808"/>
    </source>
</evidence>
<dbReference type="InterPro" id="IPR011931">
    <property type="entry name" value="Recomb_XerC"/>
</dbReference>
<dbReference type="Proteomes" id="UP001601058">
    <property type="component" value="Unassembled WGS sequence"/>
</dbReference>
<dbReference type="Gene3D" id="1.10.443.10">
    <property type="entry name" value="Intergrase catalytic core"/>
    <property type="match status" value="1"/>
</dbReference>
<keyword evidence="9 10" id="KW-0131">Cell cycle</keyword>
<feature type="domain" description="Core-binding (CB)" evidence="13">
    <location>
        <begin position="3"/>
        <end position="89"/>
    </location>
</feature>
<dbReference type="InterPro" id="IPR013762">
    <property type="entry name" value="Integrase-like_cat_sf"/>
</dbReference>
<feature type="active site" evidence="10">
    <location>
        <position position="250"/>
    </location>
</feature>
<dbReference type="NCBIfam" id="NF040815">
    <property type="entry name" value="recomb_XerA_Arch"/>
    <property type="match status" value="1"/>
</dbReference>
<feature type="domain" description="Tyr recombinase" evidence="12">
    <location>
        <begin position="110"/>
        <end position="295"/>
    </location>
</feature>
<evidence type="ECO:0000256" key="9">
    <source>
        <dbReference type="ARBA" id="ARBA00023306"/>
    </source>
</evidence>